<proteinExistence type="predicted"/>
<evidence type="ECO:0000313" key="1">
    <source>
        <dbReference type="EMBL" id="ARN21376.1"/>
    </source>
</evidence>
<organism evidence="1 2">
    <name type="scientific">Piscinibacter gummiphilus</name>
    <dbReference type="NCBI Taxonomy" id="946333"/>
    <lineage>
        <taxon>Bacteria</taxon>
        <taxon>Pseudomonadati</taxon>
        <taxon>Pseudomonadota</taxon>
        <taxon>Betaproteobacteria</taxon>
        <taxon>Burkholderiales</taxon>
        <taxon>Sphaerotilaceae</taxon>
        <taxon>Piscinibacter</taxon>
    </lineage>
</organism>
<dbReference type="AlphaFoldDB" id="A0A1W6LAW6"/>
<sequence length="140" mass="15370">MVLAACASREGAPSGKPPVIAEPAVRLPAPARLRSMKEVQVQAALRLVEANPNGTYDTDPPDELLAIPVLEIELNGNGSVRRITVLRYPGQAPETTQMAIDAVHRAAPFGDVSHLPKPWKFVEVFLFQEDLRFKPRTLDH</sequence>
<dbReference type="EMBL" id="CP015118">
    <property type="protein sequence ID" value="ARN21376.1"/>
    <property type="molecule type" value="Genomic_DNA"/>
</dbReference>
<dbReference type="OrthoDB" id="9153348at2"/>
<reference evidence="1 2" key="1">
    <citation type="submission" date="2016-04" db="EMBL/GenBank/DDBJ databases">
        <title>Complete genome sequence of natural rubber-degrading, novel Gram-negative bacterium, Rhizobacter gummiphilus strain NS21.</title>
        <authorList>
            <person name="Tabata M."/>
            <person name="Kasai D."/>
            <person name="Fukuda M."/>
        </authorList>
    </citation>
    <scope>NUCLEOTIDE SEQUENCE [LARGE SCALE GENOMIC DNA]</scope>
    <source>
        <strain evidence="1 2">NS21</strain>
    </source>
</reference>
<name>A0A1W6LAW6_9BURK</name>
<gene>
    <name evidence="1" type="ORF">A4W93_16550</name>
</gene>
<dbReference type="KEGG" id="rgu:A4W93_16550"/>
<keyword evidence="2" id="KW-1185">Reference proteome</keyword>
<evidence type="ECO:0000313" key="2">
    <source>
        <dbReference type="Proteomes" id="UP000193427"/>
    </source>
</evidence>
<accession>A0A1W6LAW6</accession>
<evidence type="ECO:0008006" key="3">
    <source>
        <dbReference type="Google" id="ProtNLM"/>
    </source>
</evidence>
<protein>
    <recommendedName>
        <fullName evidence="3">TonB C-terminal domain-containing protein</fullName>
    </recommendedName>
</protein>
<dbReference type="STRING" id="946333.A4W93_16550"/>
<dbReference type="Proteomes" id="UP000193427">
    <property type="component" value="Chromosome"/>
</dbReference>